<protein>
    <submittedName>
        <fullName evidence="1">Uncharacterized protein</fullName>
    </submittedName>
</protein>
<gene>
    <name evidence="1" type="ORF">V6N12_048287</name>
</gene>
<accession>A0ABR2EID2</accession>
<keyword evidence="2" id="KW-1185">Reference proteome</keyword>
<proteinExistence type="predicted"/>
<name>A0ABR2EID2_9ROSI</name>
<sequence>MVTIQSGSYTSLTYLLPSASTCQQRIIRVGMRFPSRIRPLVKHAVSAYLQPVGSPPAAGEKGLFWRLRERRC</sequence>
<dbReference type="Proteomes" id="UP001472677">
    <property type="component" value="Unassembled WGS sequence"/>
</dbReference>
<reference evidence="1 2" key="1">
    <citation type="journal article" date="2024" name="G3 (Bethesda)">
        <title>Genome assembly of Hibiscus sabdariffa L. provides insights into metabolisms of medicinal natural products.</title>
        <authorList>
            <person name="Kim T."/>
        </authorList>
    </citation>
    <scope>NUCLEOTIDE SEQUENCE [LARGE SCALE GENOMIC DNA]</scope>
    <source>
        <strain evidence="1">TK-2024</strain>
        <tissue evidence="1">Old leaves</tissue>
    </source>
</reference>
<evidence type="ECO:0000313" key="2">
    <source>
        <dbReference type="Proteomes" id="UP001472677"/>
    </source>
</evidence>
<comment type="caution">
    <text evidence="1">The sequence shown here is derived from an EMBL/GenBank/DDBJ whole genome shotgun (WGS) entry which is preliminary data.</text>
</comment>
<evidence type="ECO:0000313" key="1">
    <source>
        <dbReference type="EMBL" id="KAK8561213.1"/>
    </source>
</evidence>
<organism evidence="1 2">
    <name type="scientific">Hibiscus sabdariffa</name>
    <name type="common">roselle</name>
    <dbReference type="NCBI Taxonomy" id="183260"/>
    <lineage>
        <taxon>Eukaryota</taxon>
        <taxon>Viridiplantae</taxon>
        <taxon>Streptophyta</taxon>
        <taxon>Embryophyta</taxon>
        <taxon>Tracheophyta</taxon>
        <taxon>Spermatophyta</taxon>
        <taxon>Magnoliopsida</taxon>
        <taxon>eudicotyledons</taxon>
        <taxon>Gunneridae</taxon>
        <taxon>Pentapetalae</taxon>
        <taxon>rosids</taxon>
        <taxon>malvids</taxon>
        <taxon>Malvales</taxon>
        <taxon>Malvaceae</taxon>
        <taxon>Malvoideae</taxon>
        <taxon>Hibiscus</taxon>
    </lineage>
</organism>
<dbReference type="EMBL" id="JBBPBM010000013">
    <property type="protein sequence ID" value="KAK8561213.1"/>
    <property type="molecule type" value="Genomic_DNA"/>
</dbReference>